<dbReference type="GO" id="GO:0005886">
    <property type="term" value="C:plasma membrane"/>
    <property type="evidence" value="ECO:0007669"/>
    <property type="project" value="TreeGrafter"/>
</dbReference>
<dbReference type="PANTHER" id="PTHR43107">
    <property type="entry name" value="LONG-CHAIN FATTY ACID TRANSPORT PROTEIN"/>
    <property type="match status" value="1"/>
</dbReference>
<dbReference type="PANTHER" id="PTHR43107:SF15">
    <property type="entry name" value="FATTY ACID TRANSPORT PROTEIN 3, ISOFORM A"/>
    <property type="match status" value="1"/>
</dbReference>
<dbReference type="PROSITE" id="PS00455">
    <property type="entry name" value="AMP_BINDING"/>
    <property type="match status" value="1"/>
</dbReference>
<dbReference type="SUPFAM" id="SSF56801">
    <property type="entry name" value="Acetyl-CoA synthetase-like"/>
    <property type="match status" value="1"/>
</dbReference>
<accession>A0A1N7GPP1</accession>
<dbReference type="InterPro" id="IPR000873">
    <property type="entry name" value="AMP-dep_synth/lig_dom"/>
</dbReference>
<keyword evidence="8" id="KW-1185">Reference proteome</keyword>
<dbReference type="GO" id="GO:0005524">
    <property type="term" value="F:ATP binding"/>
    <property type="evidence" value="ECO:0007669"/>
    <property type="project" value="UniProtKB-KW"/>
</dbReference>
<dbReference type="InterPro" id="IPR020845">
    <property type="entry name" value="AMP-binding_CS"/>
</dbReference>
<sequence>MQQLLRTRASEETVAVRVADRAQSWREHIREAEQIASAILAMADTSRPMHVGTLLGNTPAMLGALAAGGLGGFTLCGINTSRRGAGLIRDIRIADVQILLVDDRHLPLLTGLPIGDVRVVNVDSGEWHRLVDRAGPLRPYRETTATDVFMLIFTSGTSGDPKAVQVSEMMVAIGGTMLADRLALSGRDVCYLPMPLFHSAAVIAGWATAVGAGATMVPAQFSASGFLADVRRYSVTYLHYVGTALAYILTTPERDDDADNPLRTAFGNEASDRDIADFGRRFGVDVTDGFGSTENGVIVTRVPGTPPGSIGQGLPGVAVFDSATVTECAAAEFDADGILVNPEHAVGELVNTTGRGFFTGYYNDPAAEADRMRHGMYWSGDLAYRDAGGWIYLAGRTADWMRVNGENLAAAPIERILRRHPAISQLAVYAVPDPHIGDQVMVALVLRPGEGITTRAFTDFLAAQSDLSPNAWPRWVRFPRELPATATNKIIKRQLIGERVTVGGEMLWQRAERGTSYADVAGRTPV</sequence>
<dbReference type="GO" id="GO:0005324">
    <property type="term" value="F:long-chain fatty acid transmembrane transporter activity"/>
    <property type="evidence" value="ECO:0007669"/>
    <property type="project" value="TreeGrafter"/>
</dbReference>
<dbReference type="Pfam" id="PF13193">
    <property type="entry name" value="AMP-binding_C"/>
    <property type="match status" value="1"/>
</dbReference>
<evidence type="ECO:0000313" key="8">
    <source>
        <dbReference type="Proteomes" id="UP000186218"/>
    </source>
</evidence>
<evidence type="ECO:0000259" key="5">
    <source>
        <dbReference type="Pfam" id="PF00501"/>
    </source>
</evidence>
<name>A0A1N7GPP1_9NOCA</name>
<gene>
    <name evidence="7" type="ORF">SAMN05445060_2967</name>
</gene>
<protein>
    <submittedName>
        <fullName evidence="7">Fatty-acyl-CoA synthase</fullName>
    </submittedName>
</protein>
<reference evidence="7 8" key="1">
    <citation type="submission" date="2017-01" db="EMBL/GenBank/DDBJ databases">
        <authorList>
            <person name="Mah S.A."/>
            <person name="Swanson W.J."/>
            <person name="Moy G.W."/>
            <person name="Vacquier V.D."/>
        </authorList>
    </citation>
    <scope>NUCLEOTIDE SEQUENCE [LARGE SCALE GENOMIC DNA]</scope>
    <source>
        <strain evidence="7 8">CPCC 203464</strain>
    </source>
</reference>
<dbReference type="OrthoDB" id="9803968at2"/>
<feature type="domain" description="AMP-dependent synthetase/ligase" evidence="5">
    <location>
        <begin position="11"/>
        <end position="362"/>
    </location>
</feature>
<organism evidence="7 8">
    <name type="scientific">Williamsia sterculiae</name>
    <dbReference type="NCBI Taxonomy" id="1344003"/>
    <lineage>
        <taxon>Bacteria</taxon>
        <taxon>Bacillati</taxon>
        <taxon>Actinomycetota</taxon>
        <taxon>Actinomycetes</taxon>
        <taxon>Mycobacteriales</taxon>
        <taxon>Nocardiaceae</taxon>
        <taxon>Williamsia</taxon>
    </lineage>
</organism>
<dbReference type="STRING" id="1344003.SAMN05445060_2967"/>
<keyword evidence="2" id="KW-0436">Ligase</keyword>
<proteinExistence type="inferred from homology"/>
<dbReference type="RefSeq" id="WP_076481171.1">
    <property type="nucleotide sequence ID" value="NZ_FTNT01000009.1"/>
</dbReference>
<evidence type="ECO:0000256" key="1">
    <source>
        <dbReference type="ARBA" id="ARBA00006432"/>
    </source>
</evidence>
<dbReference type="EMBL" id="FTNT01000009">
    <property type="protein sequence ID" value="SIS14490.1"/>
    <property type="molecule type" value="Genomic_DNA"/>
</dbReference>
<dbReference type="GO" id="GO:0044539">
    <property type="term" value="P:long-chain fatty acid import into cell"/>
    <property type="evidence" value="ECO:0007669"/>
    <property type="project" value="TreeGrafter"/>
</dbReference>
<dbReference type="NCBIfam" id="NF009927">
    <property type="entry name" value="PRK13388.1"/>
    <property type="match status" value="1"/>
</dbReference>
<comment type="similarity">
    <text evidence="1">Belongs to the ATP-dependent AMP-binding enzyme family.</text>
</comment>
<dbReference type="Proteomes" id="UP000186218">
    <property type="component" value="Unassembled WGS sequence"/>
</dbReference>
<feature type="domain" description="AMP-binding enzyme C-terminal" evidence="6">
    <location>
        <begin position="413"/>
        <end position="489"/>
    </location>
</feature>
<dbReference type="InterPro" id="IPR025110">
    <property type="entry name" value="AMP-bd_C"/>
</dbReference>
<evidence type="ECO:0000313" key="7">
    <source>
        <dbReference type="EMBL" id="SIS14490.1"/>
    </source>
</evidence>
<dbReference type="AlphaFoldDB" id="A0A1N7GPP1"/>
<keyword evidence="4" id="KW-0067">ATP-binding</keyword>
<evidence type="ECO:0000256" key="2">
    <source>
        <dbReference type="ARBA" id="ARBA00022598"/>
    </source>
</evidence>
<evidence type="ECO:0000256" key="3">
    <source>
        <dbReference type="ARBA" id="ARBA00022741"/>
    </source>
</evidence>
<dbReference type="InterPro" id="IPR045851">
    <property type="entry name" value="AMP-bd_C_sf"/>
</dbReference>
<keyword evidence="3" id="KW-0547">Nucleotide-binding</keyword>
<dbReference type="InterPro" id="IPR042099">
    <property type="entry name" value="ANL_N_sf"/>
</dbReference>
<evidence type="ECO:0000256" key="4">
    <source>
        <dbReference type="ARBA" id="ARBA00022840"/>
    </source>
</evidence>
<dbReference type="Gene3D" id="3.40.50.12780">
    <property type="entry name" value="N-terminal domain of ligase-like"/>
    <property type="match status" value="1"/>
</dbReference>
<dbReference type="Gene3D" id="3.30.300.30">
    <property type="match status" value="1"/>
</dbReference>
<dbReference type="GO" id="GO:0004467">
    <property type="term" value="F:long-chain fatty acid-CoA ligase activity"/>
    <property type="evidence" value="ECO:0007669"/>
    <property type="project" value="TreeGrafter"/>
</dbReference>
<evidence type="ECO:0000259" key="6">
    <source>
        <dbReference type="Pfam" id="PF13193"/>
    </source>
</evidence>
<dbReference type="Pfam" id="PF00501">
    <property type="entry name" value="AMP-binding"/>
    <property type="match status" value="1"/>
</dbReference>